<sequence>MPTTRRQMTSRRLDVDAGEGTSQVSPANTRHHIFQNEALSQASITPPPLEMLRRADVPLVPPHDVHDHDLYMRSVVQLLTQLVPAQAQCQGASPFVRVVSVRVWDFINIDLPVFIGSDPNDDP</sequence>
<dbReference type="Proteomes" id="UP001291623">
    <property type="component" value="Unassembled WGS sequence"/>
</dbReference>
<comment type="caution">
    <text evidence="2">The sequence shown here is derived from an EMBL/GenBank/DDBJ whole genome shotgun (WGS) entry which is preliminary data.</text>
</comment>
<keyword evidence="3" id="KW-1185">Reference proteome</keyword>
<accession>A0AAE1RC84</accession>
<name>A0AAE1RC84_9SOLA</name>
<reference evidence="2" key="1">
    <citation type="submission" date="2023-12" db="EMBL/GenBank/DDBJ databases">
        <title>Genome assembly of Anisodus tanguticus.</title>
        <authorList>
            <person name="Wang Y.-J."/>
        </authorList>
    </citation>
    <scope>NUCLEOTIDE SEQUENCE</scope>
    <source>
        <strain evidence="2">KB-2021</strain>
        <tissue evidence="2">Leaf</tissue>
    </source>
</reference>
<dbReference type="AlphaFoldDB" id="A0AAE1RC84"/>
<evidence type="ECO:0000313" key="3">
    <source>
        <dbReference type="Proteomes" id="UP001291623"/>
    </source>
</evidence>
<feature type="region of interest" description="Disordered" evidence="1">
    <location>
        <begin position="1"/>
        <end position="25"/>
    </location>
</feature>
<gene>
    <name evidence="2" type="ORF">RND71_034471</name>
</gene>
<dbReference type="EMBL" id="JAVYJV010000018">
    <property type="protein sequence ID" value="KAK4348132.1"/>
    <property type="molecule type" value="Genomic_DNA"/>
</dbReference>
<evidence type="ECO:0000256" key="1">
    <source>
        <dbReference type="SAM" id="MobiDB-lite"/>
    </source>
</evidence>
<organism evidence="2 3">
    <name type="scientific">Anisodus tanguticus</name>
    <dbReference type="NCBI Taxonomy" id="243964"/>
    <lineage>
        <taxon>Eukaryota</taxon>
        <taxon>Viridiplantae</taxon>
        <taxon>Streptophyta</taxon>
        <taxon>Embryophyta</taxon>
        <taxon>Tracheophyta</taxon>
        <taxon>Spermatophyta</taxon>
        <taxon>Magnoliopsida</taxon>
        <taxon>eudicotyledons</taxon>
        <taxon>Gunneridae</taxon>
        <taxon>Pentapetalae</taxon>
        <taxon>asterids</taxon>
        <taxon>lamiids</taxon>
        <taxon>Solanales</taxon>
        <taxon>Solanaceae</taxon>
        <taxon>Solanoideae</taxon>
        <taxon>Hyoscyameae</taxon>
        <taxon>Anisodus</taxon>
    </lineage>
</organism>
<evidence type="ECO:0000313" key="2">
    <source>
        <dbReference type="EMBL" id="KAK4348132.1"/>
    </source>
</evidence>
<protein>
    <submittedName>
        <fullName evidence="2">Uncharacterized protein</fullName>
    </submittedName>
</protein>
<proteinExistence type="predicted"/>